<dbReference type="Proteomes" id="UP000184207">
    <property type="component" value="Unassembled WGS sequence"/>
</dbReference>
<dbReference type="PROSITE" id="PS50082">
    <property type="entry name" value="WD_REPEATS_2"/>
    <property type="match status" value="5"/>
</dbReference>
<evidence type="ECO:0000256" key="1">
    <source>
        <dbReference type="ARBA" id="ARBA00022574"/>
    </source>
</evidence>
<dbReference type="AlphaFoldDB" id="A0A1M7T2N0"/>
<feature type="repeat" description="WD" evidence="3">
    <location>
        <begin position="622"/>
        <end position="661"/>
    </location>
</feature>
<dbReference type="PROSITE" id="PS50294">
    <property type="entry name" value="WD_REPEATS_REGION"/>
    <property type="match status" value="2"/>
</dbReference>
<dbReference type="PANTHER" id="PTHR19848">
    <property type="entry name" value="WD40 REPEAT PROTEIN"/>
    <property type="match status" value="1"/>
</dbReference>
<dbReference type="InterPro" id="IPR019775">
    <property type="entry name" value="WD40_repeat_CS"/>
</dbReference>
<name>A0A1M7T2N0_FERGO</name>
<dbReference type="PANTHER" id="PTHR19848:SF8">
    <property type="entry name" value="F-BOX AND WD REPEAT DOMAIN CONTAINING 7"/>
    <property type="match status" value="1"/>
</dbReference>
<keyword evidence="1 3" id="KW-0853">WD repeat</keyword>
<evidence type="ECO:0000313" key="5">
    <source>
        <dbReference type="Proteomes" id="UP000184207"/>
    </source>
</evidence>
<proteinExistence type="predicted"/>
<dbReference type="InterPro" id="IPR015943">
    <property type="entry name" value="WD40/YVTN_repeat-like_dom_sf"/>
</dbReference>
<evidence type="ECO:0000256" key="2">
    <source>
        <dbReference type="ARBA" id="ARBA00022737"/>
    </source>
</evidence>
<sequence>MIVIVRLYEMKRSPFPAIFVFVILLTTLSFPLDFVLFGHKDAVWELQTDGNLIYSVSADETLKVWSKELVLLNTVTTHSSWARCVALSDKYIAVGGYKPDNEIRVYDKSNLKFLYTLKGHTASVFTLSFYKNYLFSGGSDNSILVWKDFKLFKRLKYHDAWVRKIVVFGDFLVSGDENGRVVFSNIADFSLVKMFELGSMVNAMSIMESSLIVGTANGTVYEFQIVGRDVKYRKVLSLDSPVEAIDSQGNYLYVSQLGSVFLFEKKAGSFKKMRKINVSPSEVSTLKVVGATIFAGNRQGEIYSYSITGDYKAKSPRHFFSSAKIIKSYKNNELIVARENGNVENYSIQTGLLKWSYNIGTSARFVAEAKDEIVVGSGSGKLFLLKGGKLTASIVTEDALISYLKLKDNLFYVGSLGKVYLLEKTDRWSIKPVLKLEGEWITALSYSGNVIYIGTNAGNVYTFDTKNGKASRIYNYPSCAVSILMVNSSLYAFFFDGKYAIFDGKSWQLKNSEISPLYSVYLSGKDLILVGNGIKIKDKSLSFEAPVLDVVKDEKASNVLYAVLSNGVVVELTNVMPSRKFSGDIGKISTIYADDIIVCGHEDGKVSVWKYVGGKLELSMVLDDHADSVKKVVRYKDTVISASNDRTIKFWDLKTGKLKRTLVGHTGYVWSLFVVGDTLISGGWDGKVLFWNLKDYSLKAIYDIKFSATDIWSYSSSTAYISTLEGYVVSVSNKGISSLKLSPQTLWTIEGVADGNGKVRIYTAGWDGRVFVLNEELKDIKSFKGHNSTIFKVILYDGKIITAGSDNLLKVWDENYNSIGTYSDFRQSVLSIALSKSLGLIITTDGKNILTTDVKSMINF</sequence>
<dbReference type="InterPro" id="IPR001680">
    <property type="entry name" value="WD40_rpt"/>
</dbReference>
<keyword evidence="5" id="KW-1185">Reference proteome</keyword>
<evidence type="ECO:0000313" key="4">
    <source>
        <dbReference type="EMBL" id="SHN64956.1"/>
    </source>
</evidence>
<dbReference type="SMART" id="SM00320">
    <property type="entry name" value="WD40"/>
    <property type="match status" value="11"/>
</dbReference>
<dbReference type="SUPFAM" id="SSF50978">
    <property type="entry name" value="WD40 repeat-like"/>
    <property type="match status" value="2"/>
</dbReference>
<organism evidence="4 5">
    <name type="scientific">Fervidobacterium gondwanense DSM 13020</name>
    <dbReference type="NCBI Taxonomy" id="1121883"/>
    <lineage>
        <taxon>Bacteria</taxon>
        <taxon>Thermotogati</taxon>
        <taxon>Thermotogota</taxon>
        <taxon>Thermotogae</taxon>
        <taxon>Thermotogales</taxon>
        <taxon>Fervidobacteriaceae</taxon>
        <taxon>Fervidobacterium</taxon>
    </lineage>
</organism>
<dbReference type="InterPro" id="IPR011047">
    <property type="entry name" value="Quinoprotein_ADH-like_sf"/>
</dbReference>
<evidence type="ECO:0000256" key="3">
    <source>
        <dbReference type="PROSITE-ProRule" id="PRU00221"/>
    </source>
</evidence>
<feature type="repeat" description="WD" evidence="3">
    <location>
        <begin position="662"/>
        <end position="701"/>
    </location>
</feature>
<dbReference type="InterPro" id="IPR036322">
    <property type="entry name" value="WD40_repeat_dom_sf"/>
</dbReference>
<keyword evidence="2" id="KW-0677">Repeat</keyword>
<dbReference type="EMBL" id="FRDJ01000008">
    <property type="protein sequence ID" value="SHN64956.1"/>
    <property type="molecule type" value="Genomic_DNA"/>
</dbReference>
<feature type="repeat" description="WD" evidence="3">
    <location>
        <begin position="117"/>
        <end position="147"/>
    </location>
</feature>
<protein>
    <submittedName>
        <fullName evidence="4">WD40 repeat</fullName>
    </submittedName>
</protein>
<dbReference type="Gene3D" id="2.130.10.10">
    <property type="entry name" value="YVTN repeat-like/Quinoprotein amine dehydrogenase"/>
    <property type="match status" value="4"/>
</dbReference>
<dbReference type="Pfam" id="PF00400">
    <property type="entry name" value="WD40"/>
    <property type="match status" value="5"/>
</dbReference>
<dbReference type="InterPro" id="IPR018391">
    <property type="entry name" value="PQQ_b-propeller_rpt"/>
</dbReference>
<dbReference type="PROSITE" id="PS00678">
    <property type="entry name" value="WD_REPEATS_1"/>
    <property type="match status" value="2"/>
</dbReference>
<dbReference type="SMART" id="SM00564">
    <property type="entry name" value="PQQ"/>
    <property type="match status" value="4"/>
</dbReference>
<dbReference type="InterPro" id="IPR020472">
    <property type="entry name" value="WD40_PAC1"/>
</dbReference>
<feature type="repeat" description="WD" evidence="3">
    <location>
        <begin position="36"/>
        <end position="66"/>
    </location>
</feature>
<dbReference type="OrthoDB" id="36343at2"/>
<reference evidence="5" key="1">
    <citation type="submission" date="2016-12" db="EMBL/GenBank/DDBJ databases">
        <authorList>
            <person name="Varghese N."/>
            <person name="Submissions S."/>
        </authorList>
    </citation>
    <scope>NUCLEOTIDE SEQUENCE [LARGE SCALE GENOMIC DNA]</scope>
    <source>
        <strain evidence="5">DSM 13020</strain>
    </source>
</reference>
<gene>
    <name evidence="4" type="ORF">SAMN02745226_01471</name>
</gene>
<dbReference type="STRING" id="1121883.SAMN02745226_01471"/>
<dbReference type="SUPFAM" id="SSF50998">
    <property type="entry name" value="Quinoprotein alcohol dehydrogenase-like"/>
    <property type="match status" value="1"/>
</dbReference>
<feature type="repeat" description="WD" evidence="3">
    <location>
        <begin position="783"/>
        <end position="813"/>
    </location>
</feature>
<accession>A0A1M7T2N0</accession>
<dbReference type="PRINTS" id="PR00320">
    <property type="entry name" value="GPROTEINBRPT"/>
</dbReference>